<dbReference type="Pfam" id="PF10552">
    <property type="entry name" value="ORF6C"/>
    <property type="match status" value="1"/>
</dbReference>
<protein>
    <recommendedName>
        <fullName evidence="1">ORF6C domain-containing protein</fullName>
    </recommendedName>
</protein>
<accession>B9J6M9</accession>
<feature type="domain" description="ORF6C" evidence="1">
    <location>
        <begin position="124"/>
        <end position="233"/>
    </location>
</feature>
<reference evidence="2 3" key="1">
    <citation type="journal article" date="2009" name="J. Bacteriol.">
        <title>Complete genome sequence of the extremophilic Bacillus cereus strain Q1 with industrial applications.</title>
        <authorList>
            <person name="Xiong Z."/>
            <person name="Jiang Y."/>
            <person name="Qi D."/>
            <person name="Lu H."/>
            <person name="Yang F."/>
            <person name="Yang J."/>
            <person name="Chen L."/>
            <person name="Sun L."/>
            <person name="Xu X."/>
            <person name="Xue Y."/>
            <person name="Zhu Y."/>
            <person name="Jin Q."/>
        </authorList>
    </citation>
    <scope>NUCLEOTIDE SEQUENCE [LARGE SCALE GENOMIC DNA]</scope>
    <source>
        <strain evidence="2 3">Q1</strain>
        <plasmid evidence="2 3">pBc53</plasmid>
    </source>
</reference>
<organism evidence="2 3">
    <name type="scientific">Bacillus cereus (strain Q1)</name>
    <dbReference type="NCBI Taxonomy" id="361100"/>
    <lineage>
        <taxon>Bacteria</taxon>
        <taxon>Bacillati</taxon>
        <taxon>Bacillota</taxon>
        <taxon>Bacilli</taxon>
        <taxon>Bacillales</taxon>
        <taxon>Bacillaceae</taxon>
        <taxon>Bacillus</taxon>
        <taxon>Bacillus cereus group</taxon>
    </lineage>
</organism>
<dbReference type="AlphaFoldDB" id="B9J6M9"/>
<geneLocation type="plasmid" evidence="2 3">
    <name>pBc53</name>
</geneLocation>
<evidence type="ECO:0000313" key="2">
    <source>
        <dbReference type="EMBL" id="ACM16024.1"/>
    </source>
</evidence>
<evidence type="ECO:0000313" key="3">
    <source>
        <dbReference type="Proteomes" id="UP000000441"/>
    </source>
</evidence>
<keyword evidence="2" id="KW-0614">Plasmid</keyword>
<dbReference type="KEGG" id="bcq:BCQ_PT62"/>
<gene>
    <name evidence="2" type="ordered locus">BCQ_PT62</name>
</gene>
<sequence>MTQLLVAQKPASHLVFVEGNTVVTDSITIANVFDKRHADVLRSIQNLECSIEFAQRNFALSEYKDGSGKRNKKYLIRQDGLVFLVTGFTGSKAAEFKEQFINEFNRMEEQLKKQQSDFPSSREQFIATMKLALTHEEDLSQIKTEVQQIKVDLNERMTVDYSQQISIKNAVSRRVYKVWEDGIVNRNIHDTKRKVFSALWRDIYASFAVNSYHNVRQKDFDEVIDYIKAWRPRLV</sequence>
<dbReference type="Pfam" id="PF09669">
    <property type="entry name" value="Phage_pRha"/>
    <property type="match status" value="1"/>
</dbReference>
<dbReference type="NCBIfam" id="TIGR02681">
    <property type="entry name" value="phage_pRha"/>
    <property type="match status" value="1"/>
</dbReference>
<dbReference type="InterPro" id="IPR018878">
    <property type="entry name" value="ORF6C_dom"/>
</dbReference>
<name>B9J6M9_BACCQ</name>
<dbReference type="Proteomes" id="UP000000441">
    <property type="component" value="Plasmid pBc53"/>
</dbReference>
<proteinExistence type="predicted"/>
<evidence type="ECO:0000259" key="1">
    <source>
        <dbReference type="Pfam" id="PF10552"/>
    </source>
</evidence>
<dbReference type="EMBL" id="CP000229">
    <property type="protein sequence ID" value="ACM16024.1"/>
    <property type="molecule type" value="Genomic_DNA"/>
</dbReference>
<dbReference type="InterPro" id="IPR014054">
    <property type="entry name" value="Phage_regulatory_Rha"/>
</dbReference>
<dbReference type="HOGENOM" id="CLU_046670_2_1_9"/>